<dbReference type="Proteomes" id="UP000273675">
    <property type="component" value="Unassembled WGS sequence"/>
</dbReference>
<organism evidence="1 2">
    <name type="scientific">Maricaulis maris</name>
    <dbReference type="NCBI Taxonomy" id="74318"/>
    <lineage>
        <taxon>Bacteria</taxon>
        <taxon>Pseudomonadati</taxon>
        <taxon>Pseudomonadota</taxon>
        <taxon>Alphaproteobacteria</taxon>
        <taxon>Maricaulales</taxon>
        <taxon>Maricaulaceae</taxon>
        <taxon>Maricaulis</taxon>
    </lineage>
</organism>
<evidence type="ECO:0000313" key="1">
    <source>
        <dbReference type="EMBL" id="RKQ95423.1"/>
    </source>
</evidence>
<evidence type="ECO:0000313" key="2">
    <source>
        <dbReference type="Proteomes" id="UP000273675"/>
    </source>
</evidence>
<protein>
    <submittedName>
        <fullName evidence="1">Uncharacterized protein</fullName>
    </submittedName>
</protein>
<dbReference type="EMBL" id="RBIM01000006">
    <property type="protein sequence ID" value="RKQ95423.1"/>
    <property type="molecule type" value="Genomic_DNA"/>
</dbReference>
<dbReference type="RefSeq" id="WP_121211916.1">
    <property type="nucleotide sequence ID" value="NZ_RBIM01000006.1"/>
</dbReference>
<dbReference type="AlphaFoldDB" id="A0A495D1P9"/>
<gene>
    <name evidence="1" type="ORF">C7435_2525</name>
</gene>
<accession>A0A495D1P9</accession>
<dbReference type="OrthoDB" id="7571212at2"/>
<proteinExistence type="predicted"/>
<sequence>MSFDPGQPDFTIDAGIVESLSADIDATLEELADAAMAAADSVEAWGKQELRADTRAPLGDKVANAWRSRVWPNKGGQASMAPSIGWWSNAPHIVRAFADGETMRAGTGKYLLIPTENAPQAGYGFGQSGRMRKSRSYALVQAEKRFGKLRYVKVKGRDLILMVADKVQKNKRGYAPASKTTLRRGREENGVVMFILVPSATMPKSVNPDRIAAAIGREGVERFSRAFREIATRRFGADD</sequence>
<dbReference type="Pfam" id="PF20039">
    <property type="entry name" value="DUF6441"/>
    <property type="match status" value="1"/>
</dbReference>
<comment type="caution">
    <text evidence="1">The sequence shown here is derived from an EMBL/GenBank/DDBJ whole genome shotgun (WGS) entry which is preliminary data.</text>
</comment>
<name>A0A495D1P9_9PROT</name>
<dbReference type="InterPro" id="IPR045622">
    <property type="entry name" value="DUF6441"/>
</dbReference>
<reference evidence="1 2" key="1">
    <citation type="submission" date="2018-10" db="EMBL/GenBank/DDBJ databases">
        <title>Genomic Encyclopedia of Type Strains, Phase IV (KMG-IV): sequencing the most valuable type-strain genomes for metagenomic binning, comparative biology and taxonomic classification.</title>
        <authorList>
            <person name="Goeker M."/>
        </authorList>
    </citation>
    <scope>NUCLEOTIDE SEQUENCE [LARGE SCALE GENOMIC DNA]</scope>
    <source>
        <strain evidence="1 2">DSM 4734</strain>
    </source>
</reference>